<feature type="compositionally biased region" description="Low complexity" evidence="1">
    <location>
        <begin position="622"/>
        <end position="641"/>
    </location>
</feature>
<keyword evidence="5" id="KW-1185">Reference proteome</keyword>
<evidence type="ECO:0000313" key="5">
    <source>
        <dbReference type="Proteomes" id="UP000070412"/>
    </source>
</evidence>
<dbReference type="Proteomes" id="UP000070412">
    <property type="component" value="Unassembled WGS sequence"/>
</dbReference>
<feature type="region of interest" description="Disordered" evidence="1">
    <location>
        <begin position="1"/>
        <end position="22"/>
    </location>
</feature>
<organism evidence="3">
    <name type="scientific">Sarcoptes scabiei</name>
    <name type="common">Itch mite</name>
    <name type="synonym">Acarus scabiei</name>
    <dbReference type="NCBI Taxonomy" id="52283"/>
    <lineage>
        <taxon>Eukaryota</taxon>
        <taxon>Metazoa</taxon>
        <taxon>Ecdysozoa</taxon>
        <taxon>Arthropoda</taxon>
        <taxon>Chelicerata</taxon>
        <taxon>Arachnida</taxon>
        <taxon>Acari</taxon>
        <taxon>Acariformes</taxon>
        <taxon>Sarcoptiformes</taxon>
        <taxon>Astigmata</taxon>
        <taxon>Psoroptidia</taxon>
        <taxon>Sarcoptoidea</taxon>
        <taxon>Sarcoptidae</taxon>
        <taxon>Sarcoptinae</taxon>
        <taxon>Sarcoptes</taxon>
    </lineage>
</organism>
<sequence>MHSLGQKIISSKNPSKSKTGSLRFTVELDTKSKNSYLHFSLKKMILDHQKKEKIIKKDEKKSPNPFGDEDSDEEVARIAAKFEQKYGTCYDADGYIDKGEGYDENDPFVDNSEAYDELIPHNITTEHGGFYINSGELKFKNIEENQTESEFEKANLLQKLKRKRNKIEDSHQESDSSRKKQTKAPKQIKVPKEQKKAQLSDNKDNCINSSMNTSIESFNQSIESKPKKTPNNSENKKESRKNSSSGKKSESNHQNESQKVKKSKYPVASDNVSNVKIQPNASSMNASTADVVSMAQNYYSSKIQQMITDSLLGNIPSIGSINSTSTHLYSNLQPNITNLSAQNQNLALLRTNLLSLKIPYDLITALPYNKPATIEGTISPEWTRYLVELYKKSASSSKNRLKLYDCLAKFIGLGLTGETLLQYIQHTHLDLNVIKASSSSTKSSSSLNSTSTAYQSKKMLSNQSQAQQAINLSMNPSSAQSSFSEGLAGKLVHNNQQIETMVSNSTKSNSSSKSTSLNSAKTSNSKNSSISQKTKLESYGNLAMLKSLSFLASSTSNNQSSTKSSSMITTSSNSMPPPLAPSPQSLVVGSNSSAIQTNRNNSNNSLLAAFNQGKTSPGTPISSSKSQASFSTSTPTTSSVSSTVSRAEILSSFFQIPNMFTNANLINHFLNSSSQSSTPTLSTNSTTNARSSGKSNSNLNQSSILLSNNAGTLKSHSLNVSSQSSKSASFASPSQNSNSLLLAQSSTVVGSPQSPTSIIKSSNRSTVASNSTSQQSSSSTKSSVVVNYMKTNQQGISIGLPNQTANR</sequence>
<dbReference type="EnsemblMetazoa" id="SSS_1190s_mrna">
    <property type="protein sequence ID" value="KAF7495495.1"/>
    <property type="gene ID" value="SSS_1190"/>
</dbReference>
<reference evidence="5" key="1">
    <citation type="journal article" date="2020" name="PLoS Negl. Trop. Dis.">
        <title>High-quality nuclear genome for Sarcoptes scabiei-A critical resource for a neglected parasite.</title>
        <authorList>
            <person name="Korhonen P.K."/>
            <person name="Gasser R.B."/>
            <person name="Ma G."/>
            <person name="Wang T."/>
            <person name="Stroehlein A.J."/>
            <person name="Young N.D."/>
            <person name="Ang C.S."/>
            <person name="Fernando D.D."/>
            <person name="Lu H.C."/>
            <person name="Taylor S."/>
            <person name="Reynolds S.L."/>
            <person name="Mofiz E."/>
            <person name="Najaraj S.H."/>
            <person name="Gowda H."/>
            <person name="Madugundu A."/>
            <person name="Renuse S."/>
            <person name="Holt D."/>
            <person name="Pandey A."/>
            <person name="Papenfuss A.T."/>
            <person name="Fischer K."/>
        </authorList>
    </citation>
    <scope>NUCLEOTIDE SEQUENCE [LARGE SCALE GENOMIC DNA]</scope>
</reference>
<feature type="region of interest" description="Disordered" evidence="1">
    <location>
        <begin position="502"/>
        <end position="532"/>
    </location>
</feature>
<reference evidence="4" key="3">
    <citation type="submission" date="2022-06" db="UniProtKB">
        <authorList>
            <consortium name="EnsemblMetazoa"/>
        </authorList>
    </citation>
    <scope>IDENTIFICATION</scope>
</reference>
<dbReference type="GO" id="GO:0006325">
    <property type="term" value="P:chromatin organization"/>
    <property type="evidence" value="ECO:0007669"/>
    <property type="project" value="TreeGrafter"/>
</dbReference>
<feature type="region of interest" description="Disordered" evidence="1">
    <location>
        <begin position="554"/>
        <end position="641"/>
    </location>
</feature>
<evidence type="ECO:0000313" key="3">
    <source>
        <dbReference type="EMBL" id="KAF7495495.1"/>
    </source>
</evidence>
<accession>A0A834VH03</accession>
<feature type="compositionally biased region" description="Basic and acidic residues" evidence="1">
    <location>
        <begin position="234"/>
        <end position="259"/>
    </location>
</feature>
<feature type="region of interest" description="Disordered" evidence="1">
    <location>
        <begin position="673"/>
        <end position="701"/>
    </location>
</feature>
<reference evidence="3" key="2">
    <citation type="submission" date="2020-01" db="EMBL/GenBank/DDBJ databases">
        <authorList>
            <person name="Korhonen P.K.K."/>
            <person name="Guangxu M.G."/>
            <person name="Wang T.W."/>
            <person name="Stroehlein A.J.S."/>
            <person name="Young N.D."/>
            <person name="Ang C.-S.A."/>
            <person name="Fernando D.W.F."/>
            <person name="Lu H.L."/>
            <person name="Taylor S.T."/>
            <person name="Ehtesham M.E.M."/>
            <person name="Najaraj S.H.N."/>
            <person name="Harsha G.H.G."/>
            <person name="Madugundu A.M."/>
            <person name="Renuse S.R."/>
            <person name="Holt D.H."/>
            <person name="Pandey A.P."/>
            <person name="Papenfuss A.P."/>
            <person name="Gasser R.B.G."/>
            <person name="Fischer K.F."/>
        </authorList>
    </citation>
    <scope>NUCLEOTIDE SEQUENCE</scope>
    <source>
        <strain evidence="3">SSS_KF_BRIS2020</strain>
    </source>
</reference>
<feature type="region of interest" description="Disordered" evidence="1">
    <location>
        <begin position="53"/>
        <end position="73"/>
    </location>
</feature>
<protein>
    <submittedName>
        <fullName evidence="3">Ubinuclein-2</fullName>
    </submittedName>
</protein>
<feature type="compositionally biased region" description="Low complexity" evidence="1">
    <location>
        <begin position="7"/>
        <end position="18"/>
    </location>
</feature>
<feature type="compositionally biased region" description="Polar residues" evidence="1">
    <location>
        <begin position="582"/>
        <end position="597"/>
    </location>
</feature>
<dbReference type="InterPro" id="IPR014840">
    <property type="entry name" value="HRD"/>
</dbReference>
<feature type="compositionally biased region" description="Basic and acidic residues" evidence="1">
    <location>
        <begin position="166"/>
        <end position="178"/>
    </location>
</feature>
<feature type="compositionally biased region" description="Low complexity" evidence="1">
    <location>
        <begin position="765"/>
        <end position="783"/>
    </location>
</feature>
<feature type="compositionally biased region" description="Low complexity" evidence="1">
    <location>
        <begin position="598"/>
        <end position="611"/>
    </location>
</feature>
<feature type="compositionally biased region" description="Low complexity" evidence="1">
    <location>
        <begin position="554"/>
        <end position="574"/>
    </location>
</feature>
<dbReference type="PANTHER" id="PTHR21669:SF28">
    <property type="entry name" value="YEMANUCLEIN"/>
    <property type="match status" value="1"/>
</dbReference>
<name>A0A834VH03_SARSC</name>
<dbReference type="PANTHER" id="PTHR21669">
    <property type="entry name" value="CAPZ-INTERACTING PROTEIN AND RELATED PROTEINS"/>
    <property type="match status" value="1"/>
</dbReference>
<feature type="compositionally biased region" description="Basic and acidic residues" evidence="1">
    <location>
        <begin position="190"/>
        <end position="204"/>
    </location>
</feature>
<dbReference type="GO" id="GO:0005634">
    <property type="term" value="C:nucleus"/>
    <property type="evidence" value="ECO:0007669"/>
    <property type="project" value="TreeGrafter"/>
</dbReference>
<feature type="compositionally biased region" description="Low complexity" evidence="1">
    <location>
        <begin position="673"/>
        <end position="688"/>
    </location>
</feature>
<feature type="compositionally biased region" description="Polar residues" evidence="1">
    <location>
        <begin position="205"/>
        <end position="223"/>
    </location>
</feature>
<feature type="region of interest" description="Disordered" evidence="1">
    <location>
        <begin position="749"/>
        <end position="783"/>
    </location>
</feature>
<evidence type="ECO:0000313" key="4">
    <source>
        <dbReference type="EnsemblMetazoa" id="KAF7495495.1"/>
    </source>
</evidence>
<dbReference type="EMBL" id="WVUK01000048">
    <property type="protein sequence ID" value="KAF7495495.1"/>
    <property type="molecule type" value="Genomic_DNA"/>
</dbReference>
<feature type="compositionally biased region" description="Basic and acidic residues" evidence="1">
    <location>
        <begin position="53"/>
        <end position="62"/>
    </location>
</feature>
<feature type="region of interest" description="Disordered" evidence="1">
    <location>
        <begin position="162"/>
        <end position="272"/>
    </location>
</feature>
<feature type="compositionally biased region" description="Polar residues" evidence="1">
    <location>
        <begin position="612"/>
        <end position="621"/>
    </location>
</feature>
<proteinExistence type="predicted"/>
<dbReference type="AlphaFoldDB" id="A0A834VH03"/>
<evidence type="ECO:0000256" key="1">
    <source>
        <dbReference type="SAM" id="MobiDB-lite"/>
    </source>
</evidence>
<feature type="domain" description="Hpc2-related" evidence="2">
    <location>
        <begin position="95"/>
        <end position="137"/>
    </location>
</feature>
<dbReference type="OrthoDB" id="68076at2759"/>
<feature type="compositionally biased region" description="Low complexity" evidence="1">
    <location>
        <begin position="503"/>
        <end position="532"/>
    </location>
</feature>
<gene>
    <name evidence="3" type="ORF">SSS_1190</name>
</gene>
<dbReference type="Pfam" id="PF08729">
    <property type="entry name" value="HUN"/>
    <property type="match status" value="1"/>
</dbReference>
<feature type="compositionally biased region" description="Polar residues" evidence="1">
    <location>
        <begin position="749"/>
        <end position="764"/>
    </location>
</feature>
<evidence type="ECO:0000259" key="2">
    <source>
        <dbReference type="Pfam" id="PF08729"/>
    </source>
</evidence>